<sequence length="268" mass="28333">MHPVKAPPIAERIRTLAAVAVPTHVSVAGAPLSGAARGGVDAAGRPVVLVKPGEDLYGIADEVVVTVDLVAIRDTGGRDRPRGLLKIQGWAQAVPDGEVRAAAVAIADRCPDDDLLAAVDAAERRVPPTPTGAPQPPAAPPAPGPPIAGPAPRLLRVDVAQVVYLTGQESGVLDAENYLDASPDPFLDPAERILRHVNEWHREQLALAIAHLLGEPASADVWLWELDRYGATVWSAPDRLIRLPWPSPAANAAEMEHALSCVMCPRQR</sequence>
<evidence type="ECO:0000256" key="1">
    <source>
        <dbReference type="SAM" id="MobiDB-lite"/>
    </source>
</evidence>
<feature type="compositionally biased region" description="Pro residues" evidence="1">
    <location>
        <begin position="127"/>
        <end position="149"/>
    </location>
</feature>
<evidence type="ECO:0000313" key="4">
    <source>
        <dbReference type="Proteomes" id="UP001602013"/>
    </source>
</evidence>
<organism evidence="3 4">
    <name type="scientific">Microtetraspora malaysiensis</name>
    <dbReference type="NCBI Taxonomy" id="161358"/>
    <lineage>
        <taxon>Bacteria</taxon>
        <taxon>Bacillati</taxon>
        <taxon>Actinomycetota</taxon>
        <taxon>Actinomycetes</taxon>
        <taxon>Streptosporangiales</taxon>
        <taxon>Streptosporangiaceae</taxon>
        <taxon>Microtetraspora</taxon>
    </lineage>
</organism>
<evidence type="ECO:0000313" key="3">
    <source>
        <dbReference type="EMBL" id="MFF3666730.1"/>
    </source>
</evidence>
<dbReference type="InterPro" id="IPR019595">
    <property type="entry name" value="DUF2470"/>
</dbReference>
<feature type="region of interest" description="Disordered" evidence="1">
    <location>
        <begin position="125"/>
        <end position="150"/>
    </location>
</feature>
<keyword evidence="4" id="KW-1185">Reference proteome</keyword>
<dbReference type="RefSeq" id="WP_387411364.1">
    <property type="nucleotide sequence ID" value="NZ_JBIASD010000007.1"/>
</dbReference>
<gene>
    <name evidence="3" type="ORF">ACFYXI_14120</name>
</gene>
<protein>
    <submittedName>
        <fullName evidence="3">DUF2470 domain-containing protein</fullName>
    </submittedName>
</protein>
<dbReference type="InterPro" id="IPR037119">
    <property type="entry name" value="Haem_oxidase_HugZ-like_sf"/>
</dbReference>
<feature type="domain" description="DUF2470" evidence="2">
    <location>
        <begin position="191"/>
        <end position="259"/>
    </location>
</feature>
<dbReference type="SUPFAM" id="SSF50475">
    <property type="entry name" value="FMN-binding split barrel"/>
    <property type="match status" value="1"/>
</dbReference>
<dbReference type="Proteomes" id="UP001602013">
    <property type="component" value="Unassembled WGS sequence"/>
</dbReference>
<proteinExistence type="predicted"/>
<dbReference type="Pfam" id="PF10615">
    <property type="entry name" value="DUF2470"/>
    <property type="match status" value="1"/>
</dbReference>
<name>A0ABW6SP42_9ACTN</name>
<accession>A0ABW6SP42</accession>
<dbReference type="EMBL" id="JBIASD010000007">
    <property type="protein sequence ID" value="MFF3666730.1"/>
    <property type="molecule type" value="Genomic_DNA"/>
</dbReference>
<evidence type="ECO:0000259" key="2">
    <source>
        <dbReference type="Pfam" id="PF10615"/>
    </source>
</evidence>
<dbReference type="Gene3D" id="3.20.180.10">
    <property type="entry name" value="PNP-oxidase-like"/>
    <property type="match status" value="1"/>
</dbReference>
<comment type="caution">
    <text evidence="3">The sequence shown here is derived from an EMBL/GenBank/DDBJ whole genome shotgun (WGS) entry which is preliminary data.</text>
</comment>
<reference evidence="3 4" key="1">
    <citation type="submission" date="2024-10" db="EMBL/GenBank/DDBJ databases">
        <title>The Natural Products Discovery Center: Release of the First 8490 Sequenced Strains for Exploring Actinobacteria Biosynthetic Diversity.</title>
        <authorList>
            <person name="Kalkreuter E."/>
            <person name="Kautsar S.A."/>
            <person name="Yang D."/>
            <person name="Bader C.D."/>
            <person name="Teijaro C.N."/>
            <person name="Fluegel L."/>
            <person name="Davis C.M."/>
            <person name="Simpson J.R."/>
            <person name="Lauterbach L."/>
            <person name="Steele A.D."/>
            <person name="Gui C."/>
            <person name="Meng S."/>
            <person name="Li G."/>
            <person name="Viehrig K."/>
            <person name="Ye F."/>
            <person name="Su P."/>
            <person name="Kiefer A.F."/>
            <person name="Nichols A."/>
            <person name="Cepeda A.J."/>
            <person name="Yan W."/>
            <person name="Fan B."/>
            <person name="Jiang Y."/>
            <person name="Adhikari A."/>
            <person name="Zheng C.-J."/>
            <person name="Schuster L."/>
            <person name="Cowan T.M."/>
            <person name="Smanski M.J."/>
            <person name="Chevrette M.G."/>
            <person name="De Carvalho L.P.S."/>
            <person name="Shen B."/>
        </authorList>
    </citation>
    <scope>NUCLEOTIDE SEQUENCE [LARGE SCALE GENOMIC DNA]</scope>
    <source>
        <strain evidence="3 4">NPDC002173</strain>
    </source>
</reference>